<feature type="domain" description="NAD(P)-binding" evidence="3">
    <location>
        <begin position="7"/>
        <end position="209"/>
    </location>
</feature>
<dbReference type="InterPro" id="IPR036291">
    <property type="entry name" value="NAD(P)-bd_dom_sf"/>
</dbReference>
<comment type="caution">
    <text evidence="4">The sequence shown here is derived from an EMBL/GenBank/DDBJ whole genome shotgun (WGS) entry which is preliminary data.</text>
</comment>
<sequence length="222" mass="24094">MRLLLFGGSGAMGVLLARRFLAAYPQCTLILYVRDKLKLAADLVGARTVVIVEGELNAIDKLSQAMEGVHAVISALGPTGRKGPFYPAGTPIAVAYGFIILAMKKHDVRRLIVLTTPTVRDDEDGFSLPLVFLRKTFATIARNAVKDIEAVGNVVRETDLDWTLIRLALHSDDGGGGEHEIVAGYMGDGRIKPVSSRAGAATFIIDELERREWIRKAPILSN</sequence>
<name>A0AAD2HDH6_9AGAR</name>
<dbReference type="InterPro" id="IPR016040">
    <property type="entry name" value="NAD(P)-bd_dom"/>
</dbReference>
<dbReference type="PANTHER" id="PTHR43355:SF2">
    <property type="entry name" value="FLAVIN REDUCTASE (NADPH)"/>
    <property type="match status" value="1"/>
</dbReference>
<comment type="similarity">
    <text evidence="1">Belongs to the avfA family.</text>
</comment>
<dbReference type="SUPFAM" id="SSF51735">
    <property type="entry name" value="NAD(P)-binding Rossmann-fold domains"/>
    <property type="match status" value="1"/>
</dbReference>
<dbReference type="EMBL" id="CAVNYO010000187">
    <property type="protein sequence ID" value="CAK5272854.1"/>
    <property type="molecule type" value="Genomic_DNA"/>
</dbReference>
<evidence type="ECO:0000259" key="3">
    <source>
        <dbReference type="Pfam" id="PF13460"/>
    </source>
</evidence>
<dbReference type="Proteomes" id="UP001295794">
    <property type="component" value="Unassembled WGS sequence"/>
</dbReference>
<dbReference type="AlphaFoldDB" id="A0AAD2HDH6"/>
<dbReference type="Gene3D" id="3.40.50.720">
    <property type="entry name" value="NAD(P)-binding Rossmann-like Domain"/>
    <property type="match status" value="1"/>
</dbReference>
<gene>
    <name evidence="4" type="ORF">MYCIT1_LOCUS18799</name>
</gene>
<feature type="signal peptide" evidence="2">
    <location>
        <begin position="1"/>
        <end position="17"/>
    </location>
</feature>
<organism evidence="4 5">
    <name type="scientific">Mycena citricolor</name>
    <dbReference type="NCBI Taxonomy" id="2018698"/>
    <lineage>
        <taxon>Eukaryota</taxon>
        <taxon>Fungi</taxon>
        <taxon>Dikarya</taxon>
        <taxon>Basidiomycota</taxon>
        <taxon>Agaricomycotina</taxon>
        <taxon>Agaricomycetes</taxon>
        <taxon>Agaricomycetidae</taxon>
        <taxon>Agaricales</taxon>
        <taxon>Marasmiineae</taxon>
        <taxon>Mycenaceae</taxon>
        <taxon>Mycena</taxon>
    </lineage>
</organism>
<keyword evidence="5" id="KW-1185">Reference proteome</keyword>
<evidence type="ECO:0000256" key="1">
    <source>
        <dbReference type="ARBA" id="ARBA00038376"/>
    </source>
</evidence>
<proteinExistence type="inferred from homology"/>
<evidence type="ECO:0000313" key="5">
    <source>
        <dbReference type="Proteomes" id="UP001295794"/>
    </source>
</evidence>
<dbReference type="GO" id="GO:0016646">
    <property type="term" value="F:oxidoreductase activity, acting on the CH-NH group of donors, NAD or NADP as acceptor"/>
    <property type="evidence" value="ECO:0007669"/>
    <property type="project" value="TreeGrafter"/>
</dbReference>
<evidence type="ECO:0000313" key="4">
    <source>
        <dbReference type="EMBL" id="CAK5272854.1"/>
    </source>
</evidence>
<protein>
    <recommendedName>
        <fullName evidence="3">NAD(P)-binding domain-containing protein</fullName>
    </recommendedName>
</protein>
<dbReference type="InterPro" id="IPR051606">
    <property type="entry name" value="Polyketide_Oxido-like"/>
</dbReference>
<reference evidence="4" key="1">
    <citation type="submission" date="2023-11" db="EMBL/GenBank/DDBJ databases">
        <authorList>
            <person name="De Vega J J."/>
            <person name="De Vega J J."/>
        </authorList>
    </citation>
    <scope>NUCLEOTIDE SEQUENCE</scope>
</reference>
<dbReference type="Pfam" id="PF13460">
    <property type="entry name" value="NAD_binding_10"/>
    <property type="match status" value="1"/>
</dbReference>
<feature type="chain" id="PRO_5042166806" description="NAD(P)-binding domain-containing protein" evidence="2">
    <location>
        <begin position="18"/>
        <end position="222"/>
    </location>
</feature>
<keyword evidence="2" id="KW-0732">Signal</keyword>
<dbReference type="PANTHER" id="PTHR43355">
    <property type="entry name" value="FLAVIN REDUCTASE (NADPH)"/>
    <property type="match status" value="1"/>
</dbReference>
<evidence type="ECO:0000256" key="2">
    <source>
        <dbReference type="SAM" id="SignalP"/>
    </source>
</evidence>
<accession>A0AAD2HDH6</accession>